<dbReference type="CDD" id="cd08861">
    <property type="entry name" value="OtcD1_ARO-CYC_like"/>
    <property type="match status" value="2"/>
</dbReference>
<dbReference type="Proteomes" id="UP000029095">
    <property type="component" value="Unassembled WGS sequence"/>
</dbReference>
<accession>A0A086MRR4</accession>
<proteinExistence type="predicted"/>
<name>A0A086MRR4_9ACTN</name>
<dbReference type="STRING" id="1915400.FM21_32825"/>
<dbReference type="InterPro" id="IPR019587">
    <property type="entry name" value="Polyketide_cyclase/dehydratase"/>
</dbReference>
<gene>
    <name evidence="1" type="ORF">FM21_32825</name>
</gene>
<dbReference type="SUPFAM" id="SSF55961">
    <property type="entry name" value="Bet v1-like"/>
    <property type="match status" value="2"/>
</dbReference>
<comment type="caution">
    <text evidence="1">The sequence shown here is derived from an EMBL/GenBank/DDBJ whole genome shotgun (WGS) entry which is preliminary data.</text>
</comment>
<dbReference type="AlphaFoldDB" id="A0A086MRR4"/>
<reference evidence="1 2" key="1">
    <citation type="submission" date="2014-05" db="EMBL/GenBank/DDBJ databases">
        <title>Complete genome sequence of the Streptomyces mutabilis TRM45540.</title>
        <authorList>
            <person name="Luo X."/>
            <person name="Zhang L."/>
        </authorList>
    </citation>
    <scope>NUCLEOTIDE SEQUENCE [LARGE SCALE GENOMIC DNA]</scope>
    <source>
        <strain evidence="1 2">TRM45540</strain>
    </source>
</reference>
<keyword evidence="2" id="KW-1185">Reference proteome</keyword>
<dbReference type="Pfam" id="PF10604">
    <property type="entry name" value="Polyketide_cyc2"/>
    <property type="match status" value="2"/>
</dbReference>
<protein>
    <submittedName>
        <fullName evidence="1">Cyclase</fullName>
    </submittedName>
</protein>
<dbReference type="HOGENOM" id="CLU_049174_0_0_11"/>
<organism evidence="1 2">
    <name type="scientific">Streptomyces mutabilis</name>
    <dbReference type="NCBI Taxonomy" id="67332"/>
    <lineage>
        <taxon>Bacteria</taxon>
        <taxon>Bacillati</taxon>
        <taxon>Actinomycetota</taxon>
        <taxon>Actinomycetes</taxon>
        <taxon>Kitasatosporales</taxon>
        <taxon>Streptomycetaceae</taxon>
        <taxon>Streptomyces</taxon>
    </lineage>
</organism>
<dbReference type="RefSeq" id="WP_043384983.1">
    <property type="nucleotide sequence ID" value="NZ_KN039949.1"/>
</dbReference>
<dbReference type="Gene3D" id="3.30.530.20">
    <property type="match status" value="2"/>
</dbReference>
<sequence>MTTHEVEHEITVAAPAADVYRLLSGVEDLPRIFAPTVFVEQVERKGDEEQIRVWATVNGEAMSWTSRRVFDERVLRIDFWQEATAARIDSLRGSYVIEPLGEHRSRIRLLHTCRALDDDAEALEWVARAVDQNSRLQLASLKDSLEQAHAGRDLTFSFEDTVRVAGSVEDVYDFVNDAHLWGDRLPHILTVRFVEDPVGLQTLETDTRLEDGSVHTTKAYRVCFPHRRIAYKAARLPALLSLHIGSWTFEEDGGGVLASARHTVALDAAGIAEYLGPQASVGDAKEYVRSALSANSLATLRCAKEYAEARR</sequence>
<dbReference type="InterPro" id="IPR023393">
    <property type="entry name" value="START-like_dom_sf"/>
</dbReference>
<evidence type="ECO:0000313" key="2">
    <source>
        <dbReference type="Proteomes" id="UP000029095"/>
    </source>
</evidence>
<evidence type="ECO:0000313" key="1">
    <source>
        <dbReference type="EMBL" id="KFG71582.1"/>
    </source>
</evidence>
<dbReference type="EMBL" id="JNFQ01000006">
    <property type="protein sequence ID" value="KFG71582.1"/>
    <property type="molecule type" value="Genomic_DNA"/>
</dbReference>